<gene>
    <name evidence="2" type="ORF">AKJ09_01746</name>
</gene>
<reference evidence="2 3" key="1">
    <citation type="submission" date="2015-08" db="EMBL/GenBank/DDBJ databases">
        <authorList>
            <person name="Babu N.S."/>
            <person name="Beckwith C.J."/>
            <person name="Beseler K.G."/>
            <person name="Brison A."/>
            <person name="Carone J.V."/>
            <person name="Caskin T.P."/>
            <person name="Diamond M."/>
            <person name="Durham M.E."/>
            <person name="Foxe J.M."/>
            <person name="Go M."/>
            <person name="Henderson B.A."/>
            <person name="Jones I.B."/>
            <person name="McGettigan J.A."/>
            <person name="Micheletti S.J."/>
            <person name="Nasrallah M.E."/>
            <person name="Ortiz D."/>
            <person name="Piller C.R."/>
            <person name="Privatt S.R."/>
            <person name="Schneider S.L."/>
            <person name="Sharp S."/>
            <person name="Smith T.C."/>
            <person name="Stanton J.D."/>
            <person name="Ullery H.E."/>
            <person name="Wilson R.J."/>
            <person name="Serrano M.G."/>
            <person name="Buck G."/>
            <person name="Lee V."/>
            <person name="Wang Y."/>
            <person name="Carvalho R."/>
            <person name="Voegtly L."/>
            <person name="Shi R."/>
            <person name="Duckworth R."/>
            <person name="Johnson A."/>
            <person name="Loviza R."/>
            <person name="Walstead R."/>
            <person name="Shah Z."/>
            <person name="Kiflezghi M."/>
            <person name="Wade K."/>
            <person name="Ball S.L."/>
            <person name="Bradley K.W."/>
            <person name="Asai D.J."/>
            <person name="Bowman C.A."/>
            <person name="Russell D.A."/>
            <person name="Pope W.H."/>
            <person name="Jacobs-Sera D."/>
            <person name="Hendrix R.W."/>
            <person name="Hatfull G.F."/>
        </authorList>
    </citation>
    <scope>NUCLEOTIDE SEQUENCE [LARGE SCALE GENOMIC DNA]</scope>
    <source>
        <strain evidence="2 3">DSM 27648</strain>
    </source>
</reference>
<keyword evidence="3" id="KW-1185">Reference proteome</keyword>
<feature type="compositionally biased region" description="Basic and acidic residues" evidence="1">
    <location>
        <begin position="136"/>
        <end position="145"/>
    </location>
</feature>
<dbReference type="RefSeq" id="WP_146646585.1">
    <property type="nucleotide sequence ID" value="NZ_CP012333.1"/>
</dbReference>
<dbReference type="AlphaFoldDB" id="A0A0K1PNJ1"/>
<dbReference type="EMBL" id="CP012333">
    <property type="protein sequence ID" value="AKU95082.1"/>
    <property type="molecule type" value="Genomic_DNA"/>
</dbReference>
<evidence type="ECO:0000313" key="2">
    <source>
        <dbReference type="EMBL" id="AKU95082.1"/>
    </source>
</evidence>
<accession>A0A0K1PNJ1</accession>
<protein>
    <submittedName>
        <fullName evidence="2">Uncharacterized protein</fullName>
    </submittedName>
</protein>
<organism evidence="2 3">
    <name type="scientific">Labilithrix luteola</name>
    <dbReference type="NCBI Taxonomy" id="1391654"/>
    <lineage>
        <taxon>Bacteria</taxon>
        <taxon>Pseudomonadati</taxon>
        <taxon>Myxococcota</taxon>
        <taxon>Polyangia</taxon>
        <taxon>Polyangiales</taxon>
        <taxon>Labilitrichaceae</taxon>
        <taxon>Labilithrix</taxon>
    </lineage>
</organism>
<dbReference type="Proteomes" id="UP000064967">
    <property type="component" value="Chromosome"/>
</dbReference>
<evidence type="ECO:0000256" key="1">
    <source>
        <dbReference type="SAM" id="MobiDB-lite"/>
    </source>
</evidence>
<name>A0A0K1PNJ1_9BACT</name>
<evidence type="ECO:0000313" key="3">
    <source>
        <dbReference type="Proteomes" id="UP000064967"/>
    </source>
</evidence>
<dbReference type="KEGG" id="llu:AKJ09_01746"/>
<dbReference type="STRING" id="1391654.AKJ09_01746"/>
<sequence>MRAAIWPVLFVALLGTRQTRASEPLRFHLDYIVDPNAKGCPDRTAFVRETERLVGSVAFDPNAERRIVARIEKTPSGLNGTVSFEASALEARQSFTEASSHCSELASSMALAAAMAIERLQNSKVEVDGEPVAKPSDGEPVEKPLEPGSVPGPLAPEPPRATPPSARPAAPPTPPTKAKLDLSTAANVGLAAGYAPGIRPLASVGLRIGRRGPAIPRSLELGLLSVYPGSAYGSREGRILLELRAATAQPCVGIASWLDTCASATVGAHRARGSGIPNAREQDVFFMALGLRVNGRASIVPGLDLRVRGGVDFPVSRATFRLGEEAVYSVPMIAGLIEAGLSAHLP</sequence>
<feature type="compositionally biased region" description="Pro residues" evidence="1">
    <location>
        <begin position="153"/>
        <end position="175"/>
    </location>
</feature>
<proteinExistence type="predicted"/>
<feature type="region of interest" description="Disordered" evidence="1">
    <location>
        <begin position="126"/>
        <end position="178"/>
    </location>
</feature>